<evidence type="ECO:0000313" key="1">
    <source>
        <dbReference type="EMBL" id="ACB07170.1"/>
    </source>
</evidence>
<organism evidence="1 2">
    <name type="scientific">Korarchaeum cryptofilum (strain OPF8)</name>
    <dbReference type="NCBI Taxonomy" id="374847"/>
    <lineage>
        <taxon>Archaea</taxon>
        <taxon>Thermoproteota</taxon>
        <taxon>Candidatus Korarchaeia</taxon>
        <taxon>Candidatus Korarchaeales</taxon>
        <taxon>Candidatus Korarchaeaceae</taxon>
        <taxon>Candidatus Korarchaeum</taxon>
    </lineage>
</organism>
<name>B1L3Z1_KORCO</name>
<reference evidence="1 2" key="1">
    <citation type="journal article" date="2008" name="Proc. Natl. Acad. Sci. U.S.A.">
        <title>A korarchaeal genome reveals new insights into the evolution of the Archaea.</title>
        <authorList>
            <person name="Elkins J.G."/>
            <person name="Podar M."/>
            <person name="Graham D.E."/>
            <person name="Makarova K.S."/>
            <person name="Wolf Y."/>
            <person name="Randau L."/>
            <person name="Hedlund B.P."/>
            <person name="Brochier-Armanet C."/>
            <person name="Kunin V."/>
            <person name="Anderson I."/>
            <person name="Lapidus A."/>
            <person name="Goltsman E."/>
            <person name="Barry K."/>
            <person name="Koonin E.V."/>
            <person name="Hugenholtz P."/>
            <person name="Kyrpides N."/>
            <person name="Wanner G."/>
            <person name="Richardson P."/>
            <person name="Keller M."/>
            <person name="Stetter K.O."/>
        </authorList>
    </citation>
    <scope>NUCLEOTIDE SEQUENCE [LARGE SCALE GENOMIC DNA]</scope>
    <source>
        <strain evidence="2">OPF8</strain>
    </source>
</reference>
<dbReference type="OrthoDB" id="39930at2157"/>
<sequence>MSVNFTVRIPKKLAERMRKHSEINWSEVVRRSIEEYLRMLEEIKYREHSEELIERLGVSKDDLRPMSADEEMRMYELMREREWKRLSSMTQAQ</sequence>
<dbReference type="Proteomes" id="UP000001686">
    <property type="component" value="Chromosome"/>
</dbReference>
<proteinExistence type="predicted"/>
<dbReference type="GeneID" id="6093701"/>
<dbReference type="AlphaFoldDB" id="B1L3Z1"/>
<gene>
    <name evidence="1" type="ordered locus">Kcr_0414</name>
</gene>
<keyword evidence="2" id="KW-1185">Reference proteome</keyword>
<dbReference type="eggNOG" id="arCOG07235">
    <property type="taxonomic scope" value="Archaea"/>
</dbReference>
<dbReference type="EMBL" id="CP000968">
    <property type="protein sequence ID" value="ACB07170.1"/>
    <property type="molecule type" value="Genomic_DNA"/>
</dbReference>
<dbReference type="KEGG" id="kcr:Kcr_0414"/>
<dbReference type="HOGENOM" id="CLU_175270_3_1_2"/>
<evidence type="ECO:0008006" key="3">
    <source>
        <dbReference type="Google" id="ProtNLM"/>
    </source>
</evidence>
<accession>B1L3Z1</accession>
<protein>
    <recommendedName>
        <fullName evidence="3">Transcriptional regulator, CopG family</fullName>
    </recommendedName>
</protein>
<dbReference type="InParanoid" id="B1L3Z1"/>
<evidence type="ECO:0000313" key="2">
    <source>
        <dbReference type="Proteomes" id="UP000001686"/>
    </source>
</evidence>
<dbReference type="EnsemblBacteria" id="ACB07170">
    <property type="protein sequence ID" value="ACB07170"/>
    <property type="gene ID" value="Kcr_0414"/>
</dbReference>
<dbReference type="RefSeq" id="WP_012309067.1">
    <property type="nucleotide sequence ID" value="NC_010482.1"/>
</dbReference>